<feature type="compositionally biased region" description="Basic and acidic residues" evidence="5">
    <location>
        <begin position="319"/>
        <end position="333"/>
    </location>
</feature>
<evidence type="ECO:0000256" key="5">
    <source>
        <dbReference type="SAM" id="MobiDB-lite"/>
    </source>
</evidence>
<feature type="transmembrane region" description="Helical" evidence="6">
    <location>
        <begin position="683"/>
        <end position="708"/>
    </location>
</feature>
<dbReference type="InterPro" id="IPR018820">
    <property type="entry name" value="BRE4-related_DUF2421"/>
</dbReference>
<organism evidence="10 11">
    <name type="scientific">Syncephalastrum racemosum</name>
    <name type="common">Filamentous fungus</name>
    <dbReference type="NCBI Taxonomy" id="13706"/>
    <lineage>
        <taxon>Eukaryota</taxon>
        <taxon>Fungi</taxon>
        <taxon>Fungi incertae sedis</taxon>
        <taxon>Mucoromycota</taxon>
        <taxon>Mucoromycotina</taxon>
        <taxon>Mucoromycetes</taxon>
        <taxon>Mucorales</taxon>
        <taxon>Syncephalastraceae</taxon>
        <taxon>Syncephalastrum</taxon>
    </lineage>
</organism>
<keyword evidence="11" id="KW-1185">Reference proteome</keyword>
<evidence type="ECO:0000259" key="8">
    <source>
        <dbReference type="Pfam" id="PF10337"/>
    </source>
</evidence>
<dbReference type="PANTHER" id="PTHR47804:SF3">
    <property type="entry name" value="PROTEIN BRE4"/>
    <property type="match status" value="1"/>
</dbReference>
<dbReference type="GO" id="GO:0016020">
    <property type="term" value="C:membrane"/>
    <property type="evidence" value="ECO:0007669"/>
    <property type="project" value="UniProtKB-SubCell"/>
</dbReference>
<proteinExistence type="predicted"/>
<feature type="transmembrane region" description="Helical" evidence="6">
    <location>
        <begin position="782"/>
        <end position="802"/>
    </location>
</feature>
<feature type="compositionally biased region" description="Low complexity" evidence="5">
    <location>
        <begin position="338"/>
        <end position="352"/>
    </location>
</feature>
<keyword evidence="4 6" id="KW-0472">Membrane</keyword>
<evidence type="ECO:0000313" key="10">
    <source>
        <dbReference type="EMBL" id="ORY91108.1"/>
    </source>
</evidence>
<dbReference type="AlphaFoldDB" id="A0A1X2H123"/>
<feature type="transmembrane region" description="Helical" evidence="6">
    <location>
        <begin position="7"/>
        <end position="28"/>
    </location>
</feature>
<dbReference type="Pfam" id="PF10334">
    <property type="entry name" value="BRE4"/>
    <property type="match status" value="1"/>
</dbReference>
<feature type="transmembrane region" description="Helical" evidence="6">
    <location>
        <begin position="728"/>
        <end position="752"/>
    </location>
</feature>
<dbReference type="Pfam" id="PF10337">
    <property type="entry name" value="ArAE_2_N"/>
    <property type="match status" value="1"/>
</dbReference>
<evidence type="ECO:0000313" key="11">
    <source>
        <dbReference type="Proteomes" id="UP000242180"/>
    </source>
</evidence>
<protein>
    <recommendedName>
        <fullName evidence="12">ER transporter 6TM N-terminal domain-containing protein</fullName>
    </recommendedName>
</protein>
<accession>A0A1X2H123</accession>
<dbReference type="Proteomes" id="UP000242180">
    <property type="component" value="Unassembled WGS sequence"/>
</dbReference>
<sequence length="1047" mass="119219">MGAQFDATFMAVTGVVMSVLWALAGLAASVHYNTHHHYELHPLGVIANALFLFFGILFAQLIRQVWPKFFFFGLHFMVIQIFSMTLGVNQTTMPLGLPVTYGVPLLIGCGISLLVNLVLWPESAVDSLGRAILETTDSSKKLLDMITKQFFLDPNEEVIPANVIDDMAEKMRTGMAKVRQSYKESKYEVSYAYIRPQQLKVFRKSLDQMVKHLSALSRSLRSERELFDSVLQKLTKEEDMTTTPGADTEDQSMMTEGEHEENTQDGLLKTPSTGRQRHRSAEDTSLRRHIIKRSLSPRPGYKGTRRALSSEMSEGIPTRQEKSPSASDREHSNRTMVSSPSPSFASLLSASPIKKKKKRKSKRPKPPTKPKKHMSSEYRYILVAYLESLRDPLTHLSTECAAVLACVREGVRRELNIDDDTNRVHTWLSYLSHVLMLQSHHPNPHVRHGPSEICTCAQTLRASVFDFDAAERHRMQVLTETSARHRYGALDIHMREEFFLIFFFIFTLREVAREIETLACSLEELQRANGGATRRKHIYMPRFTGKWLRQWVSFNNHQSTRDKGGYSHGDLARYLDDASTSRRNDAREEYRLVQMQTEKNIKRMSTRNVGAEGEALFPTRQRSSESLETRSTSPNARVAPEPIHRPSTPGGTVQRRRSTVFIEALRYQLWLFIRKLKSYEFKFALKMAVAVSILCVPAFFPSSAAWFIQERCQWASITVIAIMNPTSGGTLIASVWRIIGTIIGALFGWAALETGQGSPYVLAIFAVLLAIPFFYIHLGSTYNRICIVVLASYMIVAVTRYVNPSPYETNATTVCMIWPFVARHAVRKSISGILNRLGEYYIYLVGTFLYSEPDNPPTAVDIKHSLKMETKIQATITNARVLLELTDHEPRLKGPFPKAFYKEMLASSQSILNHLGSIRVSLSKMPLTVKNDICHEAYYLYRRDMIACMMLHFHTVASSLASKMPLPLYMPSTRAARERLISHRRETQRQKFKNLTWYAMASSSEEITEELEHLTKLVRFIVGETKYGERAKKYDAFMLHHTESEAA</sequence>
<dbReference type="Pfam" id="PF13515">
    <property type="entry name" value="FUSC_2"/>
    <property type="match status" value="1"/>
</dbReference>
<evidence type="ECO:0000259" key="7">
    <source>
        <dbReference type="Pfam" id="PF10334"/>
    </source>
</evidence>
<comment type="subcellular location">
    <subcellularLocation>
        <location evidence="1">Membrane</location>
        <topology evidence="1">Multi-pass membrane protein</topology>
    </subcellularLocation>
</comment>
<feature type="domain" description="DUF2421" evidence="7">
    <location>
        <begin position="821"/>
        <end position="1016"/>
    </location>
</feature>
<dbReference type="InterPro" id="IPR049453">
    <property type="entry name" value="Memb_transporter_dom"/>
</dbReference>
<evidence type="ECO:0008006" key="12">
    <source>
        <dbReference type="Google" id="ProtNLM"/>
    </source>
</evidence>
<gene>
    <name evidence="10" type="ORF">BCR43DRAFT_538228</name>
</gene>
<dbReference type="InterPro" id="IPR018823">
    <property type="entry name" value="ArAE_2_N"/>
</dbReference>
<dbReference type="PANTHER" id="PTHR47804">
    <property type="entry name" value="60S RIBOSOMAL PROTEIN L19"/>
    <property type="match status" value="1"/>
</dbReference>
<keyword evidence="3 6" id="KW-1133">Transmembrane helix</keyword>
<feature type="domain" description="Integral membrane bound transporter" evidence="9">
    <location>
        <begin position="704"/>
        <end position="807"/>
    </location>
</feature>
<evidence type="ECO:0000256" key="3">
    <source>
        <dbReference type="ARBA" id="ARBA00022989"/>
    </source>
</evidence>
<feature type="domain" description="Putative ER transporter 6TM N-terminal" evidence="8">
    <location>
        <begin position="49"/>
        <end position="270"/>
    </location>
</feature>
<dbReference type="STRING" id="13706.A0A1X2H123"/>
<feature type="region of interest" description="Disordered" evidence="5">
    <location>
        <begin position="612"/>
        <end position="652"/>
    </location>
</feature>
<dbReference type="InterPro" id="IPR052430">
    <property type="entry name" value="IVT-Associated"/>
</dbReference>
<dbReference type="InParanoid" id="A0A1X2H123"/>
<feature type="transmembrane region" description="Helical" evidence="6">
    <location>
        <begin position="69"/>
        <end position="89"/>
    </location>
</feature>
<feature type="region of interest" description="Disordered" evidence="5">
    <location>
        <begin position="232"/>
        <end position="374"/>
    </location>
</feature>
<feature type="transmembrane region" description="Helical" evidence="6">
    <location>
        <begin position="759"/>
        <end position="776"/>
    </location>
</feature>
<name>A0A1X2H123_SYNRA</name>
<reference evidence="10 11" key="1">
    <citation type="submission" date="2016-07" db="EMBL/GenBank/DDBJ databases">
        <title>Pervasive Adenine N6-methylation of Active Genes in Fungi.</title>
        <authorList>
            <consortium name="DOE Joint Genome Institute"/>
            <person name="Mondo S.J."/>
            <person name="Dannebaum R.O."/>
            <person name="Kuo R.C."/>
            <person name="Labutti K."/>
            <person name="Haridas S."/>
            <person name="Kuo A."/>
            <person name="Salamov A."/>
            <person name="Ahrendt S.R."/>
            <person name="Lipzen A."/>
            <person name="Sullivan W."/>
            <person name="Andreopoulos W.B."/>
            <person name="Clum A."/>
            <person name="Lindquist E."/>
            <person name="Daum C."/>
            <person name="Ramamoorthy G.K."/>
            <person name="Gryganskyi A."/>
            <person name="Culley D."/>
            <person name="Magnuson J.K."/>
            <person name="James T.Y."/>
            <person name="O'Malley M.A."/>
            <person name="Stajich J.E."/>
            <person name="Spatafora J.W."/>
            <person name="Visel A."/>
            <person name="Grigoriev I.V."/>
        </authorList>
    </citation>
    <scope>NUCLEOTIDE SEQUENCE [LARGE SCALE GENOMIC DNA]</scope>
    <source>
        <strain evidence="10 11">NRRL 2496</strain>
    </source>
</reference>
<evidence type="ECO:0000256" key="4">
    <source>
        <dbReference type="ARBA" id="ARBA00023136"/>
    </source>
</evidence>
<dbReference type="EMBL" id="MCGN01000011">
    <property type="protein sequence ID" value="ORY91108.1"/>
    <property type="molecule type" value="Genomic_DNA"/>
</dbReference>
<evidence type="ECO:0000259" key="9">
    <source>
        <dbReference type="Pfam" id="PF13515"/>
    </source>
</evidence>
<dbReference type="OrthoDB" id="1924968at2759"/>
<dbReference type="FunCoup" id="A0A1X2H123">
    <property type="interactions" value="18"/>
</dbReference>
<feature type="transmembrane region" description="Helical" evidence="6">
    <location>
        <begin position="40"/>
        <end position="62"/>
    </location>
</feature>
<feature type="compositionally biased region" description="Basic residues" evidence="5">
    <location>
        <begin position="353"/>
        <end position="373"/>
    </location>
</feature>
<comment type="caution">
    <text evidence="10">The sequence shown here is derived from an EMBL/GenBank/DDBJ whole genome shotgun (WGS) entry which is preliminary data.</text>
</comment>
<evidence type="ECO:0000256" key="6">
    <source>
        <dbReference type="SAM" id="Phobius"/>
    </source>
</evidence>
<evidence type="ECO:0000256" key="2">
    <source>
        <dbReference type="ARBA" id="ARBA00022692"/>
    </source>
</evidence>
<keyword evidence="2 6" id="KW-0812">Transmembrane</keyword>
<evidence type="ECO:0000256" key="1">
    <source>
        <dbReference type="ARBA" id="ARBA00004141"/>
    </source>
</evidence>